<evidence type="ECO:0000259" key="1">
    <source>
        <dbReference type="Pfam" id="PF00561"/>
    </source>
</evidence>
<organism evidence="2 3">
    <name type="scientific">Lentzea aerocolonigenes</name>
    <name type="common">Lechevalieria aerocolonigenes</name>
    <name type="synonym">Saccharothrix aerocolonigenes</name>
    <dbReference type="NCBI Taxonomy" id="68170"/>
    <lineage>
        <taxon>Bacteria</taxon>
        <taxon>Bacillati</taxon>
        <taxon>Actinomycetota</taxon>
        <taxon>Actinomycetes</taxon>
        <taxon>Pseudonocardiales</taxon>
        <taxon>Pseudonocardiaceae</taxon>
        <taxon>Lentzea</taxon>
    </lineage>
</organism>
<dbReference type="InterPro" id="IPR029058">
    <property type="entry name" value="AB_hydrolase_fold"/>
</dbReference>
<dbReference type="EMBL" id="JYJG01000352">
    <property type="protein sequence ID" value="KJK42405.1"/>
    <property type="molecule type" value="Genomic_DNA"/>
</dbReference>
<dbReference type="InterPro" id="IPR000073">
    <property type="entry name" value="AB_hydrolase_1"/>
</dbReference>
<keyword evidence="3" id="KW-1185">Reference proteome</keyword>
<gene>
    <name evidence="2" type="ORF">UK23_37335</name>
</gene>
<dbReference type="GO" id="GO:0003824">
    <property type="term" value="F:catalytic activity"/>
    <property type="evidence" value="ECO:0007669"/>
    <property type="project" value="UniProtKB-ARBA"/>
</dbReference>
<dbReference type="PRINTS" id="PR00111">
    <property type="entry name" value="ABHYDROLASE"/>
</dbReference>
<feature type="domain" description="AB hydrolase-1" evidence="1">
    <location>
        <begin position="28"/>
        <end position="147"/>
    </location>
</feature>
<dbReference type="PATRIC" id="fig|68170.10.peg.9749"/>
<dbReference type="Gene3D" id="3.40.50.1820">
    <property type="entry name" value="alpha/beta hydrolase"/>
    <property type="match status" value="1"/>
</dbReference>
<dbReference type="Pfam" id="PF00561">
    <property type="entry name" value="Abhydrolase_1"/>
    <property type="match status" value="1"/>
</dbReference>
<name>A0A0F0GGE3_LENAE</name>
<sequence>MPARVPLPTLNAGGVSIAYRMDGSLSGPPVVLLHALASSSATWTRLTRSLVAAGHLVIAPELRGHGGSAWTGDYRLDSVQRDVVSVLDLLDIAEFDLIGHSLGAHIAALLAGRRPDRVRKLVLEDPPPPPRSGAPRRPRRGLAWFLAAQGLVRRGFDRRMVPQILTQLRAPDPLWWDGLSAIKAPTLVIGGSRSHIPLERLEEVAAEIPHCDLLTIDAGHRIHSTRPAEFQDAVLRFLT</sequence>
<proteinExistence type="predicted"/>
<dbReference type="InterPro" id="IPR050228">
    <property type="entry name" value="Carboxylesterase_BioH"/>
</dbReference>
<dbReference type="PANTHER" id="PTHR43194:SF2">
    <property type="entry name" value="PEROXISOMAL MEMBRANE PROTEIN LPX1"/>
    <property type="match status" value="1"/>
</dbReference>
<dbReference type="PANTHER" id="PTHR43194">
    <property type="entry name" value="HYDROLASE ALPHA/BETA FOLD FAMILY"/>
    <property type="match status" value="1"/>
</dbReference>
<comment type="caution">
    <text evidence="2">The sequence shown here is derived from an EMBL/GenBank/DDBJ whole genome shotgun (WGS) entry which is preliminary data.</text>
</comment>
<reference evidence="2 3" key="1">
    <citation type="submission" date="2015-02" db="EMBL/GenBank/DDBJ databases">
        <authorList>
            <person name="Ju K.-S."/>
            <person name="Doroghazi J.R."/>
            <person name="Metcalf W."/>
        </authorList>
    </citation>
    <scope>NUCLEOTIDE SEQUENCE [LARGE SCALE GENOMIC DNA]</scope>
    <source>
        <strain evidence="2 3">NRRL B-16140</strain>
    </source>
</reference>
<evidence type="ECO:0000313" key="3">
    <source>
        <dbReference type="Proteomes" id="UP000033393"/>
    </source>
</evidence>
<dbReference type="SUPFAM" id="SSF53474">
    <property type="entry name" value="alpha/beta-Hydrolases"/>
    <property type="match status" value="1"/>
</dbReference>
<accession>A0A0F0GGE3</accession>
<dbReference type="AlphaFoldDB" id="A0A0F0GGE3"/>
<dbReference type="Proteomes" id="UP000033393">
    <property type="component" value="Unassembled WGS sequence"/>
</dbReference>
<protein>
    <recommendedName>
        <fullName evidence="1">AB hydrolase-1 domain-containing protein</fullName>
    </recommendedName>
</protein>
<evidence type="ECO:0000313" key="2">
    <source>
        <dbReference type="EMBL" id="KJK42405.1"/>
    </source>
</evidence>